<gene>
    <name evidence="1" type="ORF">CR513_40485</name>
</gene>
<dbReference type="Pfam" id="PF14223">
    <property type="entry name" value="Retrotran_gag_2"/>
    <property type="match status" value="1"/>
</dbReference>
<sequence>MWMIIALPQWCKKQIVIAYSNTKAKYHSLAFVAIEVLWIQTLLSELGIIHYSIITLTHNLVLHAHTKHMEFSTNTLFSMFLPYTNVLISSPRYFFPSDSLQFAPSSKWVILSHHSPLDLAGNKCIFLSLLLRSQNPCLIKNENLSINNYVVLFGIFETDVSTLWENIESVYASNCGNNKLSLLNSIVSLKFNKGTSLSDPLNEFQGILDQISGMNIKFEDKILGLLLLNSLLES</sequence>
<protein>
    <recommendedName>
        <fullName evidence="3">Reverse transcriptase Ty1/copia-type domain-containing protein</fullName>
    </recommendedName>
</protein>
<evidence type="ECO:0000313" key="1">
    <source>
        <dbReference type="EMBL" id="RDX79129.1"/>
    </source>
</evidence>
<evidence type="ECO:0000313" key="2">
    <source>
        <dbReference type="Proteomes" id="UP000257109"/>
    </source>
</evidence>
<organism evidence="1 2">
    <name type="scientific">Mucuna pruriens</name>
    <name type="common">Velvet bean</name>
    <name type="synonym">Dolichos pruriens</name>
    <dbReference type="NCBI Taxonomy" id="157652"/>
    <lineage>
        <taxon>Eukaryota</taxon>
        <taxon>Viridiplantae</taxon>
        <taxon>Streptophyta</taxon>
        <taxon>Embryophyta</taxon>
        <taxon>Tracheophyta</taxon>
        <taxon>Spermatophyta</taxon>
        <taxon>Magnoliopsida</taxon>
        <taxon>eudicotyledons</taxon>
        <taxon>Gunneridae</taxon>
        <taxon>Pentapetalae</taxon>
        <taxon>rosids</taxon>
        <taxon>fabids</taxon>
        <taxon>Fabales</taxon>
        <taxon>Fabaceae</taxon>
        <taxon>Papilionoideae</taxon>
        <taxon>50 kb inversion clade</taxon>
        <taxon>NPAAA clade</taxon>
        <taxon>indigoferoid/millettioid clade</taxon>
        <taxon>Phaseoleae</taxon>
        <taxon>Mucuna</taxon>
    </lineage>
</organism>
<dbReference type="AlphaFoldDB" id="A0A371FLC0"/>
<dbReference type="EMBL" id="QJKJ01008627">
    <property type="protein sequence ID" value="RDX79129.1"/>
    <property type="molecule type" value="Genomic_DNA"/>
</dbReference>
<dbReference type="Proteomes" id="UP000257109">
    <property type="component" value="Unassembled WGS sequence"/>
</dbReference>
<comment type="caution">
    <text evidence="1">The sequence shown here is derived from an EMBL/GenBank/DDBJ whole genome shotgun (WGS) entry which is preliminary data.</text>
</comment>
<dbReference type="OrthoDB" id="1434682at2759"/>
<evidence type="ECO:0008006" key="3">
    <source>
        <dbReference type="Google" id="ProtNLM"/>
    </source>
</evidence>
<proteinExistence type="predicted"/>
<reference evidence="1" key="1">
    <citation type="submission" date="2018-05" db="EMBL/GenBank/DDBJ databases">
        <title>Draft genome of Mucuna pruriens seed.</title>
        <authorList>
            <person name="Nnadi N.E."/>
            <person name="Vos R."/>
            <person name="Hasami M.H."/>
            <person name="Devisetty U.K."/>
            <person name="Aguiy J.C."/>
        </authorList>
    </citation>
    <scope>NUCLEOTIDE SEQUENCE [LARGE SCALE GENOMIC DNA]</scope>
    <source>
        <strain evidence="1">JCA_2017</strain>
    </source>
</reference>
<keyword evidence="2" id="KW-1185">Reference proteome</keyword>
<name>A0A371FLC0_MUCPR</name>
<accession>A0A371FLC0</accession>
<feature type="non-terminal residue" evidence="1">
    <location>
        <position position="1"/>
    </location>
</feature>